<feature type="signal peptide" evidence="10">
    <location>
        <begin position="1"/>
        <end position="22"/>
    </location>
</feature>
<dbReference type="InterPro" id="IPR050749">
    <property type="entry name" value="Glycosyl_Hydrolase_47"/>
</dbReference>
<reference evidence="11" key="1">
    <citation type="journal article" date="2021" name="IMA Fungus">
        <title>Genomic characterization of three marine fungi, including Emericellopsis atlantica sp. nov. with signatures of a generalist lifestyle and marine biomass degradation.</title>
        <authorList>
            <person name="Hagestad O.C."/>
            <person name="Hou L."/>
            <person name="Andersen J.H."/>
            <person name="Hansen E.H."/>
            <person name="Altermark B."/>
            <person name="Li C."/>
            <person name="Kuhnert E."/>
            <person name="Cox R.J."/>
            <person name="Crous P.W."/>
            <person name="Spatafora J.W."/>
            <person name="Lail K."/>
            <person name="Amirebrahimi M."/>
            <person name="Lipzen A."/>
            <person name="Pangilinan J."/>
            <person name="Andreopoulos W."/>
            <person name="Hayes R.D."/>
            <person name="Ng V."/>
            <person name="Grigoriev I.V."/>
            <person name="Jackson S.A."/>
            <person name="Sutton T.D.S."/>
            <person name="Dobson A.D.W."/>
            <person name="Rama T."/>
        </authorList>
    </citation>
    <scope>NUCLEOTIDE SEQUENCE</scope>
    <source>
        <strain evidence="11">TRa3180A</strain>
    </source>
</reference>
<dbReference type="GO" id="GO:0005975">
    <property type="term" value="P:carbohydrate metabolic process"/>
    <property type="evidence" value="ECO:0007669"/>
    <property type="project" value="InterPro"/>
</dbReference>
<gene>
    <name evidence="11" type="ORF">BJ878DRAFT_231767</name>
</gene>
<dbReference type="EMBL" id="MU254222">
    <property type="protein sequence ID" value="KAG9241376.1"/>
    <property type="molecule type" value="Genomic_DNA"/>
</dbReference>
<dbReference type="PANTHER" id="PTHR11742">
    <property type="entry name" value="MANNOSYL-OLIGOSACCHARIDE ALPHA-1,2-MANNOSIDASE-RELATED"/>
    <property type="match status" value="1"/>
</dbReference>
<dbReference type="FunFam" id="1.50.10.10:FF:000037">
    <property type="entry name" value="alpha-1,2-Mannosidase"/>
    <property type="match status" value="1"/>
</dbReference>
<dbReference type="GO" id="GO:0016020">
    <property type="term" value="C:membrane"/>
    <property type="evidence" value="ECO:0007669"/>
    <property type="project" value="InterPro"/>
</dbReference>
<proteinExistence type="inferred from homology"/>
<evidence type="ECO:0000256" key="10">
    <source>
        <dbReference type="SAM" id="SignalP"/>
    </source>
</evidence>
<feature type="disulfide bond" evidence="8">
    <location>
        <begin position="390"/>
        <end position="419"/>
    </location>
</feature>
<dbReference type="GO" id="GO:0005783">
    <property type="term" value="C:endoplasmic reticulum"/>
    <property type="evidence" value="ECO:0007669"/>
    <property type="project" value="TreeGrafter"/>
</dbReference>
<dbReference type="EC" id="3.2.1.-" evidence="9"/>
<feature type="binding site" evidence="7">
    <location>
        <position position="589"/>
    </location>
    <ligand>
        <name>Ca(2+)</name>
        <dbReference type="ChEBI" id="CHEBI:29108"/>
    </ligand>
</feature>
<dbReference type="PRINTS" id="PR00747">
    <property type="entry name" value="GLYHDRLASE47"/>
</dbReference>
<evidence type="ECO:0000256" key="4">
    <source>
        <dbReference type="ARBA" id="ARBA00022801"/>
    </source>
</evidence>
<keyword evidence="7" id="KW-0479">Metal-binding</keyword>
<protein>
    <recommendedName>
        <fullName evidence="9">alpha-1,2-Mannosidase</fullName>
        <ecNumber evidence="9">3.2.1.-</ecNumber>
    </recommendedName>
</protein>
<comment type="cofactor">
    <cofactor evidence="1 7">
        <name>Ca(2+)</name>
        <dbReference type="ChEBI" id="CHEBI:29108"/>
    </cofactor>
</comment>
<evidence type="ECO:0000256" key="5">
    <source>
        <dbReference type="ARBA" id="ARBA00023157"/>
    </source>
</evidence>
<feature type="active site" description="Proton donor" evidence="6">
    <location>
        <position position="181"/>
    </location>
</feature>
<name>A0A9P7YXC0_9HELO</name>
<dbReference type="InterPro" id="IPR012341">
    <property type="entry name" value="6hp_glycosidase-like_sf"/>
</dbReference>
<dbReference type="Pfam" id="PF01532">
    <property type="entry name" value="Glyco_hydro_47"/>
    <property type="match status" value="1"/>
</dbReference>
<dbReference type="SUPFAM" id="SSF48225">
    <property type="entry name" value="Seven-hairpin glycosidases"/>
    <property type="match status" value="1"/>
</dbReference>
<evidence type="ECO:0000256" key="2">
    <source>
        <dbReference type="ARBA" id="ARBA00004922"/>
    </source>
</evidence>
<evidence type="ECO:0000256" key="1">
    <source>
        <dbReference type="ARBA" id="ARBA00001913"/>
    </source>
</evidence>
<accession>A0A9P7YXC0</accession>
<evidence type="ECO:0000256" key="7">
    <source>
        <dbReference type="PIRSR" id="PIRSR601382-2"/>
    </source>
</evidence>
<evidence type="ECO:0000256" key="3">
    <source>
        <dbReference type="ARBA" id="ARBA00007658"/>
    </source>
</evidence>
<keyword evidence="7" id="KW-0106">Calcium</keyword>
<dbReference type="GO" id="GO:0036503">
    <property type="term" value="P:ERAD pathway"/>
    <property type="evidence" value="ECO:0007669"/>
    <property type="project" value="UniProtKB-ARBA"/>
</dbReference>
<keyword evidence="4 9" id="KW-0378">Hydrolase</keyword>
<keyword evidence="10" id="KW-0732">Signal</keyword>
<dbReference type="GO" id="GO:0004571">
    <property type="term" value="F:mannosyl-oligosaccharide 1,2-alpha-mannosidase activity"/>
    <property type="evidence" value="ECO:0007669"/>
    <property type="project" value="InterPro"/>
</dbReference>
<feature type="active site" description="Proton donor" evidence="6">
    <location>
        <position position="433"/>
    </location>
</feature>
<dbReference type="GO" id="GO:0005509">
    <property type="term" value="F:calcium ion binding"/>
    <property type="evidence" value="ECO:0007669"/>
    <property type="project" value="InterPro"/>
</dbReference>
<feature type="active site" evidence="6">
    <location>
        <position position="319"/>
    </location>
</feature>
<feature type="active site" evidence="6">
    <location>
        <position position="500"/>
    </location>
</feature>
<dbReference type="AlphaFoldDB" id="A0A9P7YXC0"/>
<keyword evidence="12" id="KW-1185">Reference proteome</keyword>
<dbReference type="InterPro" id="IPR036026">
    <property type="entry name" value="Seven-hairpin_glycosidases"/>
</dbReference>
<dbReference type="PANTHER" id="PTHR11742:SF49">
    <property type="entry name" value="ALPHA-1,2-MANNOSIDASE"/>
    <property type="match status" value="1"/>
</dbReference>
<evidence type="ECO:0000313" key="12">
    <source>
        <dbReference type="Proteomes" id="UP000887226"/>
    </source>
</evidence>
<dbReference type="Proteomes" id="UP000887226">
    <property type="component" value="Unassembled WGS sequence"/>
</dbReference>
<evidence type="ECO:0000256" key="9">
    <source>
        <dbReference type="RuleBase" id="RU361193"/>
    </source>
</evidence>
<evidence type="ECO:0000256" key="8">
    <source>
        <dbReference type="PIRSR" id="PIRSR601382-3"/>
    </source>
</evidence>
<keyword evidence="9" id="KW-0326">Glycosidase</keyword>
<comment type="pathway">
    <text evidence="2">Protein modification; protein glycosylation.</text>
</comment>
<dbReference type="Gene3D" id="1.50.10.10">
    <property type="match status" value="1"/>
</dbReference>
<organism evidence="11 12">
    <name type="scientific">Calycina marina</name>
    <dbReference type="NCBI Taxonomy" id="1763456"/>
    <lineage>
        <taxon>Eukaryota</taxon>
        <taxon>Fungi</taxon>
        <taxon>Dikarya</taxon>
        <taxon>Ascomycota</taxon>
        <taxon>Pezizomycotina</taxon>
        <taxon>Leotiomycetes</taxon>
        <taxon>Helotiales</taxon>
        <taxon>Pezizellaceae</taxon>
        <taxon>Calycina</taxon>
    </lineage>
</organism>
<sequence>MPAVRRWRIVALSIAFVTVTLCYLTNQRNTWNYGYTSYVPRPPKTIPQDGKTHWSKRPERYPVTAFIPLPTGRPKTIPLIQTSQPSETTEQKKTRLERSDAVKASFSHSWSGYKEFAWLRDEISPQSGEWKDTFGGWAATLVDSLDTLWIMGMKDDFALAVQACEDIDFTTTEADVVNVFETTIRYMGGFLAAYDVSGAKYPTLLAKAVEVGELLMSVFDTPNRMPISRWKWKEYIRGEPQTAPERMLVSELGSLSLEFTRLTQLTGDPKFYDAVQRIADELEKGQNTTKLSGMWPVMVDASEPSFDQDNSFTLGGMSDSLYEYLPKQFLVLGGLLDQPKTMYENFIVVAKQLMFGRFYNPKNEPLLLSGDVRVTSSGPEFEAKNQHLTCFAGGMVGLASRIFNRPEDMQIAEELAGGCVWAYDACPHGIAPEIFSLMACPKNYDCHWSETAWYEGLANQHGGSGTPEEMDKHIKTIIANRKLPPGFLEISDRRYILRPEAIESVFIMWRITGGRKWQEAAWRMFQAIEKISRTEIAASALLDITVDAATQPVKIDSMESFWLAETLKYFYLCFQDFDVVSLDDFVLNTEAHPLRRPGR</sequence>
<dbReference type="OrthoDB" id="8118055at2759"/>
<feature type="chain" id="PRO_5040161718" description="alpha-1,2-Mannosidase" evidence="10">
    <location>
        <begin position="23"/>
        <end position="599"/>
    </location>
</feature>
<evidence type="ECO:0000313" key="11">
    <source>
        <dbReference type="EMBL" id="KAG9241376.1"/>
    </source>
</evidence>
<comment type="similarity">
    <text evidence="3 9">Belongs to the glycosyl hydrolase 47 family.</text>
</comment>
<keyword evidence="5 8" id="KW-1015">Disulfide bond</keyword>
<dbReference type="InterPro" id="IPR001382">
    <property type="entry name" value="Glyco_hydro_47"/>
</dbReference>
<comment type="caution">
    <text evidence="11">The sequence shown here is derived from an EMBL/GenBank/DDBJ whole genome shotgun (WGS) entry which is preliminary data.</text>
</comment>
<evidence type="ECO:0000256" key="6">
    <source>
        <dbReference type="PIRSR" id="PIRSR601382-1"/>
    </source>
</evidence>